<evidence type="ECO:0000256" key="3">
    <source>
        <dbReference type="ARBA" id="ARBA00022692"/>
    </source>
</evidence>
<feature type="transmembrane region" description="Helical" evidence="6">
    <location>
        <begin position="111"/>
        <end position="129"/>
    </location>
</feature>
<evidence type="ECO:0000256" key="5">
    <source>
        <dbReference type="ARBA" id="ARBA00023136"/>
    </source>
</evidence>
<evidence type="ECO:0000313" key="8">
    <source>
        <dbReference type="Proteomes" id="UP000051213"/>
    </source>
</evidence>
<feature type="non-terminal residue" evidence="7">
    <location>
        <position position="346"/>
    </location>
</feature>
<accession>A0A0R2U272</accession>
<dbReference type="PANTHER" id="PTHR43124">
    <property type="entry name" value="PURINE EFFLUX PUMP PBUE"/>
    <property type="match status" value="1"/>
</dbReference>
<dbReference type="Proteomes" id="UP000051213">
    <property type="component" value="Unassembled WGS sequence"/>
</dbReference>
<evidence type="ECO:0000256" key="4">
    <source>
        <dbReference type="ARBA" id="ARBA00022989"/>
    </source>
</evidence>
<evidence type="ECO:0000256" key="1">
    <source>
        <dbReference type="ARBA" id="ARBA00004651"/>
    </source>
</evidence>
<dbReference type="Pfam" id="PF07690">
    <property type="entry name" value="MFS_1"/>
    <property type="match status" value="1"/>
</dbReference>
<dbReference type="InterPro" id="IPR011701">
    <property type="entry name" value="MFS"/>
</dbReference>
<feature type="transmembrane region" description="Helical" evidence="6">
    <location>
        <begin position="253"/>
        <end position="274"/>
    </location>
</feature>
<sequence>MNVTNAQTMDFKNPFDSWKSIAISLYMTLIGYGVLVGIPVISTAWVTLLGFSEVEVGRVAGADLGGLSLGAVVTAIFVPRVSRRLLAIVGLSLAVIANFLCITIVDYDQVLWLRLLAGFGSGIYTAVAVSSLGASSKPARAYNAMLFAFAFSQALEMHFLPLLSMAGIYKVFIVCFLLTIPFIKWIPAYSSSSARQSESMAQESSPEATALQGIPAYVPWLCLFAIVVAYINIGAYWTYIELAALADKADPEWIGQVLTWSSLCSIVGCLFATVLSNRYGLLRPLLVTLLTVSVIVGMLVNGITDTTFFVSVFAFNFLWIFNDVYQMSIVANVDKSGRFAALLPGA</sequence>
<feature type="transmembrane region" description="Helical" evidence="6">
    <location>
        <begin position="85"/>
        <end position="105"/>
    </location>
</feature>
<organism evidence="7 8">
    <name type="scientific">SAR92 bacterium BACL26 MAG-121220-bin70</name>
    <dbReference type="NCBI Taxonomy" id="1655626"/>
    <lineage>
        <taxon>Bacteria</taxon>
        <taxon>Pseudomonadati</taxon>
        <taxon>Pseudomonadota</taxon>
        <taxon>Gammaproteobacteria</taxon>
        <taxon>Cellvibrionales</taxon>
        <taxon>Porticoccaceae</taxon>
        <taxon>SAR92 clade</taxon>
    </lineage>
</organism>
<feature type="transmembrane region" description="Helical" evidence="6">
    <location>
        <begin position="208"/>
        <end position="233"/>
    </location>
</feature>
<dbReference type="AlphaFoldDB" id="A0A0R2U272"/>
<feature type="transmembrane region" description="Helical" evidence="6">
    <location>
        <begin position="281"/>
        <end position="300"/>
    </location>
</feature>
<keyword evidence="5 6" id="KW-0472">Membrane</keyword>
<gene>
    <name evidence="7" type="ORF">ABS24_08190</name>
</gene>
<dbReference type="GO" id="GO:0022857">
    <property type="term" value="F:transmembrane transporter activity"/>
    <property type="evidence" value="ECO:0007669"/>
    <property type="project" value="InterPro"/>
</dbReference>
<comment type="subcellular location">
    <subcellularLocation>
        <location evidence="1">Cell membrane</location>
        <topology evidence="1">Multi-pass membrane protein</topology>
    </subcellularLocation>
</comment>
<dbReference type="Gene3D" id="1.20.1250.20">
    <property type="entry name" value="MFS general substrate transporter like domains"/>
    <property type="match status" value="2"/>
</dbReference>
<feature type="transmembrane region" description="Helical" evidence="6">
    <location>
        <begin position="21"/>
        <end position="47"/>
    </location>
</feature>
<reference evidence="7 8" key="1">
    <citation type="submission" date="2015-10" db="EMBL/GenBank/DDBJ databases">
        <title>Metagenome-Assembled Genomes uncover a global brackish microbiome.</title>
        <authorList>
            <person name="Hugerth L.W."/>
            <person name="Larsson J."/>
            <person name="Alneberg J."/>
            <person name="Lindh M.V."/>
            <person name="Legrand C."/>
            <person name="Pinhassi J."/>
            <person name="Andersson A.F."/>
        </authorList>
    </citation>
    <scope>NUCLEOTIDE SEQUENCE [LARGE SCALE GENOMIC DNA]</scope>
    <source>
        <strain evidence="7">BACL26 MAG-121220-bin70</strain>
    </source>
</reference>
<name>A0A0R2U272_9GAMM</name>
<dbReference type="InterPro" id="IPR050189">
    <property type="entry name" value="MFS_Efflux_Transporters"/>
</dbReference>
<feature type="transmembrane region" description="Helical" evidence="6">
    <location>
        <begin position="166"/>
        <end position="187"/>
    </location>
</feature>
<feature type="transmembrane region" description="Helical" evidence="6">
    <location>
        <begin position="306"/>
        <end position="325"/>
    </location>
</feature>
<dbReference type="PANTHER" id="PTHR43124:SF10">
    <property type="entry name" value="PURINE EFFLUX PUMP PBUE"/>
    <property type="match status" value="1"/>
</dbReference>
<proteinExistence type="predicted"/>
<comment type="caution">
    <text evidence="7">The sequence shown here is derived from an EMBL/GenBank/DDBJ whole genome shotgun (WGS) entry which is preliminary data.</text>
</comment>
<dbReference type="SUPFAM" id="SSF103473">
    <property type="entry name" value="MFS general substrate transporter"/>
    <property type="match status" value="1"/>
</dbReference>
<feature type="transmembrane region" description="Helical" evidence="6">
    <location>
        <begin position="59"/>
        <end position="78"/>
    </location>
</feature>
<protein>
    <submittedName>
        <fullName evidence="7">MFS transporter</fullName>
    </submittedName>
</protein>
<evidence type="ECO:0000313" key="7">
    <source>
        <dbReference type="EMBL" id="KRO91341.1"/>
    </source>
</evidence>
<keyword evidence="4 6" id="KW-1133">Transmembrane helix</keyword>
<keyword evidence="3 6" id="KW-0812">Transmembrane</keyword>
<dbReference type="GO" id="GO:0005886">
    <property type="term" value="C:plasma membrane"/>
    <property type="evidence" value="ECO:0007669"/>
    <property type="project" value="UniProtKB-SubCell"/>
</dbReference>
<evidence type="ECO:0000256" key="2">
    <source>
        <dbReference type="ARBA" id="ARBA00022475"/>
    </source>
</evidence>
<dbReference type="InterPro" id="IPR036259">
    <property type="entry name" value="MFS_trans_sf"/>
</dbReference>
<keyword evidence="2" id="KW-1003">Cell membrane</keyword>
<dbReference type="EMBL" id="LICA01000533">
    <property type="protein sequence ID" value="KRO91341.1"/>
    <property type="molecule type" value="Genomic_DNA"/>
</dbReference>
<evidence type="ECO:0000256" key="6">
    <source>
        <dbReference type="SAM" id="Phobius"/>
    </source>
</evidence>